<proteinExistence type="predicted"/>
<name>A0A0G4FKB0_9ALVE</name>
<feature type="compositionally biased region" description="Gly residues" evidence="1">
    <location>
        <begin position="343"/>
        <end position="352"/>
    </location>
</feature>
<sequence length="852" mass="91563">MMRHFLFSLALLSAICRAARPQGPIGAQLHSFNDLRQWESLLVKGWTHMKIDPFFVPGGQESPCHLYRQREGSAVSSACFLLTHDTPSFDRLTYNTTDHLLDWIATHSEALKDVQRYIALCFKQVPGGGCDGSPAASEWLEAVDSFFDRAQKLVQETGVKIDFVLDGGGDPVGCKKDRWRPWKSVYISGGSPSAAFTSDDPSKGFDRFAILNEPVKMFPVSALAGFGKFAHSPLSIQIWEPRDEAQIAALSALYLATATNHTSGLRFATNSDPVQLEVFASPWNENLLLGEENNLLLEEDERVETNMSEPKLAGGRSALLAVGYVHEGRLSSSPPSESWGTQGSDGGHGGGSKSVSASVSQTILLEVFSSPQENNSPLLRIRRLGDACRDVGERTEDTQTGGVTNIPLHTLPSGADIRFMTLLDHRLSLSLCTQTETGEEPGTAARPCVQWEVVDFTLDPQKNPDSDTAFPSLSLSPYLSHKNPNQKIAQPSSFHTEATVPVPCPQGAHLSTCVLVLDRTPDCSLQLSLYLLPMSGKGTLLAPAVCAVPSTGSVRVKSGSASASLAQVEGPDSSPLTGPSGNSSSPTVLEGLLAFEGDSSDIFAISLAVCKSQSGQKRATSVPPEDAFEETFSLVLNQECTGTDRDRLADPHGLFLRKIHVGSSVHVASVSSGLGDSVSLLVWSDGFCPNSEPRNKQAKPGVCEQEPVSSPEVLNYAYAQSAAWRNLLGSGGTVSPCDASVLHGAFSMGTRPRGVLGWKSGCGSSSSASGDWFALVSREAFGGKDLWECGKPVNRRRGAWIDSWRVPQRLFSGSTGTDLSRRKENRKVVDSLPVTSSRITNRNEQASEIVVE</sequence>
<dbReference type="VEuPathDB" id="CryptoDB:Cvel_17402"/>
<gene>
    <name evidence="3" type="ORF">Cvel_17402</name>
</gene>
<dbReference type="EMBL" id="CDMZ01000424">
    <property type="protein sequence ID" value="CEM13999.1"/>
    <property type="molecule type" value="Genomic_DNA"/>
</dbReference>
<accession>A0A0G4FKB0</accession>
<evidence type="ECO:0000256" key="1">
    <source>
        <dbReference type="SAM" id="MobiDB-lite"/>
    </source>
</evidence>
<feature type="region of interest" description="Disordered" evidence="1">
    <location>
        <begin position="565"/>
        <end position="585"/>
    </location>
</feature>
<keyword evidence="2" id="KW-0732">Signal</keyword>
<evidence type="ECO:0000313" key="3">
    <source>
        <dbReference type="EMBL" id="CEM13999.1"/>
    </source>
</evidence>
<organism evidence="3">
    <name type="scientific">Chromera velia CCMP2878</name>
    <dbReference type="NCBI Taxonomy" id="1169474"/>
    <lineage>
        <taxon>Eukaryota</taxon>
        <taxon>Sar</taxon>
        <taxon>Alveolata</taxon>
        <taxon>Colpodellida</taxon>
        <taxon>Chromeraceae</taxon>
        <taxon>Chromera</taxon>
    </lineage>
</organism>
<evidence type="ECO:0000256" key="2">
    <source>
        <dbReference type="SAM" id="SignalP"/>
    </source>
</evidence>
<feature type="region of interest" description="Disordered" evidence="1">
    <location>
        <begin position="328"/>
        <end position="355"/>
    </location>
</feature>
<feature type="signal peptide" evidence="2">
    <location>
        <begin position="1"/>
        <end position="18"/>
    </location>
</feature>
<dbReference type="AlphaFoldDB" id="A0A0G4FKB0"/>
<feature type="compositionally biased region" description="Polar residues" evidence="1">
    <location>
        <begin position="574"/>
        <end position="585"/>
    </location>
</feature>
<protein>
    <submittedName>
        <fullName evidence="3">Uncharacterized protein</fullName>
    </submittedName>
</protein>
<feature type="chain" id="PRO_5005189201" evidence="2">
    <location>
        <begin position="19"/>
        <end position="852"/>
    </location>
</feature>
<reference evidence="3" key="1">
    <citation type="submission" date="2014-11" db="EMBL/GenBank/DDBJ databases">
        <authorList>
            <person name="Otto D Thomas"/>
            <person name="Naeem Raeece"/>
        </authorList>
    </citation>
    <scope>NUCLEOTIDE SEQUENCE</scope>
</reference>